<dbReference type="EMBL" id="JAUGQQ010000015">
    <property type="protein sequence ID" value="MDN3725412.1"/>
    <property type="molecule type" value="Genomic_DNA"/>
</dbReference>
<dbReference type="PIRSF" id="PIRSF029477">
    <property type="entry name" value="UCP029477"/>
    <property type="match status" value="1"/>
</dbReference>
<dbReference type="Proteomes" id="UP001244787">
    <property type="component" value="Unassembled WGS sequence"/>
</dbReference>
<protein>
    <submittedName>
        <fullName evidence="2">PA2169 family four-helix-bundle protein</fullName>
    </submittedName>
</protein>
<accession>A0ABT8DKH7</accession>
<gene>
    <name evidence="2" type="ORF">QRD02_13570</name>
</gene>
<evidence type="ECO:0000313" key="2">
    <source>
        <dbReference type="EMBL" id="MDN3725412.1"/>
    </source>
</evidence>
<dbReference type="RefSeq" id="WP_290255504.1">
    <property type="nucleotide sequence ID" value="NZ_JAUGQQ010000015.1"/>
</dbReference>
<dbReference type="InterPro" id="IPR012347">
    <property type="entry name" value="Ferritin-like"/>
</dbReference>
<dbReference type="Gene3D" id="1.20.1260.10">
    <property type="match status" value="1"/>
</dbReference>
<feature type="domain" description="DUF2383" evidence="1">
    <location>
        <begin position="5"/>
        <end position="115"/>
    </location>
</feature>
<reference evidence="2 3" key="1">
    <citation type="submission" date="2023-06" db="EMBL/GenBank/DDBJ databases">
        <authorList>
            <person name="Ye Y.-Q."/>
            <person name="Du Z.-J."/>
        </authorList>
    </citation>
    <scope>NUCLEOTIDE SEQUENCE [LARGE SCALE GENOMIC DNA]</scope>
    <source>
        <strain evidence="2 3">SDUM287046</strain>
    </source>
</reference>
<dbReference type="InterPro" id="IPR016920">
    <property type="entry name" value="UCP029477"/>
</dbReference>
<dbReference type="SUPFAM" id="SSF47240">
    <property type="entry name" value="Ferritin-like"/>
    <property type="match status" value="1"/>
</dbReference>
<keyword evidence="3" id="KW-1185">Reference proteome</keyword>
<dbReference type="Pfam" id="PF09537">
    <property type="entry name" value="DUF2383"/>
    <property type="match status" value="1"/>
</dbReference>
<proteinExistence type="predicted"/>
<sequence length="149" mass="16881">MKTEISEKVNNLIEKNYDAYKGYRKAAEDAESMNLRSYLIEQAENRKEFAQELARVLLVVDPDFKVATEGSITGSIHRGWIDIKAAVAGKNDEAILKECIRGDKASIAEYEEFLDNNRAVMPQISSTIQQQLAEIRKTLDTVSRLEDIK</sequence>
<dbReference type="InterPro" id="IPR009078">
    <property type="entry name" value="Ferritin-like_SF"/>
</dbReference>
<evidence type="ECO:0000259" key="1">
    <source>
        <dbReference type="Pfam" id="PF09537"/>
    </source>
</evidence>
<evidence type="ECO:0000313" key="3">
    <source>
        <dbReference type="Proteomes" id="UP001244787"/>
    </source>
</evidence>
<organism evidence="2 3">
    <name type="scientific">Aequorivita aurantiaca</name>
    <dbReference type="NCBI Taxonomy" id="3053356"/>
    <lineage>
        <taxon>Bacteria</taxon>
        <taxon>Pseudomonadati</taxon>
        <taxon>Bacteroidota</taxon>
        <taxon>Flavobacteriia</taxon>
        <taxon>Flavobacteriales</taxon>
        <taxon>Flavobacteriaceae</taxon>
        <taxon>Aequorivita</taxon>
    </lineage>
</organism>
<dbReference type="InterPro" id="IPR019052">
    <property type="entry name" value="DUF2383"/>
</dbReference>
<dbReference type="InterPro" id="IPR011971">
    <property type="entry name" value="CHP02284"/>
</dbReference>
<dbReference type="NCBIfam" id="TIGR02284">
    <property type="entry name" value="PA2169 family four-helix-bundle protein"/>
    <property type="match status" value="1"/>
</dbReference>
<name>A0ABT8DKH7_9FLAO</name>
<comment type="caution">
    <text evidence="2">The sequence shown here is derived from an EMBL/GenBank/DDBJ whole genome shotgun (WGS) entry which is preliminary data.</text>
</comment>